<dbReference type="PANTHER" id="PTHR35908:SF1">
    <property type="entry name" value="CONSERVED PROTEIN"/>
    <property type="match status" value="1"/>
</dbReference>
<accession>A0ABP4XZR3</accession>
<dbReference type="EMBL" id="BAAAPO010000033">
    <property type="protein sequence ID" value="GAA1796258.1"/>
    <property type="molecule type" value="Genomic_DNA"/>
</dbReference>
<dbReference type="Pfam" id="PF18029">
    <property type="entry name" value="Glyoxalase_6"/>
    <property type="match status" value="2"/>
</dbReference>
<evidence type="ECO:0000259" key="1">
    <source>
        <dbReference type="Pfam" id="PF18029"/>
    </source>
</evidence>
<evidence type="ECO:0000313" key="2">
    <source>
        <dbReference type="EMBL" id="GAA1796258.1"/>
    </source>
</evidence>
<organism evidence="2 3">
    <name type="scientific">Nostocoides veronense</name>
    <dbReference type="NCBI Taxonomy" id="330836"/>
    <lineage>
        <taxon>Bacteria</taxon>
        <taxon>Bacillati</taxon>
        <taxon>Actinomycetota</taxon>
        <taxon>Actinomycetes</taxon>
        <taxon>Micrococcales</taxon>
        <taxon>Intrasporangiaceae</taxon>
        <taxon>Nostocoides</taxon>
    </lineage>
</organism>
<feature type="domain" description="Glyoxalase-like" evidence="1">
    <location>
        <begin position="8"/>
        <end position="113"/>
    </location>
</feature>
<dbReference type="Gene3D" id="3.10.180.10">
    <property type="entry name" value="2,3-Dihydroxybiphenyl 1,2-Dioxygenase, domain 1"/>
    <property type="match status" value="2"/>
</dbReference>
<comment type="caution">
    <text evidence="2">The sequence shown here is derived from an EMBL/GenBank/DDBJ whole genome shotgun (WGS) entry which is preliminary data.</text>
</comment>
<evidence type="ECO:0000313" key="3">
    <source>
        <dbReference type="Proteomes" id="UP001499938"/>
    </source>
</evidence>
<dbReference type="InterPro" id="IPR041581">
    <property type="entry name" value="Glyoxalase_6"/>
</dbReference>
<proteinExistence type="predicted"/>
<gene>
    <name evidence="2" type="ORF">GCM10009811_20630</name>
</gene>
<reference evidence="3" key="1">
    <citation type="journal article" date="2019" name="Int. J. Syst. Evol. Microbiol.">
        <title>The Global Catalogue of Microorganisms (GCM) 10K type strain sequencing project: providing services to taxonomists for standard genome sequencing and annotation.</title>
        <authorList>
            <consortium name="The Broad Institute Genomics Platform"/>
            <consortium name="The Broad Institute Genome Sequencing Center for Infectious Disease"/>
            <person name="Wu L."/>
            <person name="Ma J."/>
        </authorList>
    </citation>
    <scope>NUCLEOTIDE SEQUENCE [LARGE SCALE GENOMIC DNA]</scope>
    <source>
        <strain evidence="3">JCM 15592</strain>
    </source>
</reference>
<feature type="domain" description="Glyoxalase-like" evidence="1">
    <location>
        <begin position="130"/>
        <end position="226"/>
    </location>
</feature>
<protein>
    <submittedName>
        <fullName evidence="2">VOC family protein</fullName>
    </submittedName>
</protein>
<name>A0ABP4XZR3_9MICO</name>
<dbReference type="InterPro" id="IPR029068">
    <property type="entry name" value="Glyas_Bleomycin-R_OHBP_Dase"/>
</dbReference>
<keyword evidence="3" id="KW-1185">Reference proteome</keyword>
<sequence length="230" mass="24244">MPLRFLAVSFASQDPERVGAFWGAMLGRDPTTGAGGILLAGSATQCGLAFHKASRTDVPGRVHLHLTSDSAAAQQATVERAIGLGARYLDVGQRPEEGHIVLGDPEGNAFCVIEPHNNYLAGTGFLGELACDGTREVGLFWSAALDWPLVWDQDEETAIQSPVGGTKIAWGGPPVAPPDGGEHFIVTASDPAREAERLSSLGAEILAENPTGAIELTDTDGTRFVLMREE</sequence>
<dbReference type="RefSeq" id="WP_344084603.1">
    <property type="nucleotide sequence ID" value="NZ_BAAAPO010000033.1"/>
</dbReference>
<dbReference type="Proteomes" id="UP001499938">
    <property type="component" value="Unassembled WGS sequence"/>
</dbReference>
<dbReference type="PANTHER" id="PTHR35908">
    <property type="entry name" value="HYPOTHETICAL FUSION PROTEIN"/>
    <property type="match status" value="1"/>
</dbReference>
<dbReference type="SUPFAM" id="SSF54593">
    <property type="entry name" value="Glyoxalase/Bleomycin resistance protein/Dihydroxybiphenyl dioxygenase"/>
    <property type="match status" value="2"/>
</dbReference>